<sequence>MIPTKTVCTVRFLALTLDQTNGASNSKDRRPMQCWVLSTRLTMPGHQRSQLFPPILTNNKIDSVCTVNTGSNEQCIQRQTNDAVLLCCMLRTTSCYVVCCGVAPARASHFTTAWHKQRRGRPSESRSRSLV</sequence>
<organism evidence="2 3">
    <name type="scientific">Elysia marginata</name>
    <dbReference type="NCBI Taxonomy" id="1093978"/>
    <lineage>
        <taxon>Eukaryota</taxon>
        <taxon>Metazoa</taxon>
        <taxon>Spiralia</taxon>
        <taxon>Lophotrochozoa</taxon>
        <taxon>Mollusca</taxon>
        <taxon>Gastropoda</taxon>
        <taxon>Heterobranchia</taxon>
        <taxon>Euthyneura</taxon>
        <taxon>Panpulmonata</taxon>
        <taxon>Sacoglossa</taxon>
        <taxon>Placobranchoidea</taxon>
        <taxon>Plakobranchidae</taxon>
        <taxon>Elysia</taxon>
    </lineage>
</organism>
<protein>
    <recommendedName>
        <fullName evidence="4">Secreted protein</fullName>
    </recommendedName>
</protein>
<dbReference type="Proteomes" id="UP000762676">
    <property type="component" value="Unassembled WGS sequence"/>
</dbReference>
<evidence type="ECO:0000256" key="1">
    <source>
        <dbReference type="SAM" id="SignalP"/>
    </source>
</evidence>
<dbReference type="EMBL" id="BMAT01013450">
    <property type="protein sequence ID" value="GFS13227.1"/>
    <property type="molecule type" value="Genomic_DNA"/>
</dbReference>
<accession>A0AAV4IWT7</accession>
<feature type="chain" id="PRO_5043439139" description="Secreted protein" evidence="1">
    <location>
        <begin position="23"/>
        <end position="131"/>
    </location>
</feature>
<name>A0AAV4IWT7_9GAST</name>
<proteinExistence type="predicted"/>
<evidence type="ECO:0000313" key="3">
    <source>
        <dbReference type="Proteomes" id="UP000762676"/>
    </source>
</evidence>
<reference evidence="2 3" key="1">
    <citation type="journal article" date="2021" name="Elife">
        <title>Chloroplast acquisition without the gene transfer in kleptoplastic sea slugs, Plakobranchus ocellatus.</title>
        <authorList>
            <person name="Maeda T."/>
            <person name="Takahashi S."/>
            <person name="Yoshida T."/>
            <person name="Shimamura S."/>
            <person name="Takaki Y."/>
            <person name="Nagai Y."/>
            <person name="Toyoda A."/>
            <person name="Suzuki Y."/>
            <person name="Arimoto A."/>
            <person name="Ishii H."/>
            <person name="Satoh N."/>
            <person name="Nishiyama T."/>
            <person name="Hasebe M."/>
            <person name="Maruyama T."/>
            <person name="Minagawa J."/>
            <person name="Obokata J."/>
            <person name="Shigenobu S."/>
        </authorList>
    </citation>
    <scope>NUCLEOTIDE SEQUENCE [LARGE SCALE GENOMIC DNA]</scope>
</reference>
<feature type="signal peptide" evidence="1">
    <location>
        <begin position="1"/>
        <end position="22"/>
    </location>
</feature>
<comment type="caution">
    <text evidence="2">The sequence shown here is derived from an EMBL/GenBank/DDBJ whole genome shotgun (WGS) entry which is preliminary data.</text>
</comment>
<evidence type="ECO:0008006" key="4">
    <source>
        <dbReference type="Google" id="ProtNLM"/>
    </source>
</evidence>
<evidence type="ECO:0000313" key="2">
    <source>
        <dbReference type="EMBL" id="GFS13227.1"/>
    </source>
</evidence>
<keyword evidence="1" id="KW-0732">Signal</keyword>
<keyword evidence="3" id="KW-1185">Reference proteome</keyword>
<gene>
    <name evidence="2" type="ORF">ElyMa_006716600</name>
</gene>
<dbReference type="AlphaFoldDB" id="A0AAV4IWT7"/>